<comment type="caution">
    <text evidence="5">The sequence shown here is derived from an EMBL/GenBank/DDBJ whole genome shotgun (WGS) entry which is preliminary data.</text>
</comment>
<feature type="domain" description="SCP" evidence="4">
    <location>
        <begin position="27"/>
        <end position="166"/>
    </location>
</feature>
<dbReference type="FunFam" id="3.40.33.10:FF:000053">
    <property type="entry name" value="Uncharacterized protein"/>
    <property type="match status" value="1"/>
</dbReference>
<evidence type="ECO:0000256" key="2">
    <source>
        <dbReference type="SAM" id="Phobius"/>
    </source>
</evidence>
<name>A0A3F2RFJ2_9STRA</name>
<dbReference type="Gene3D" id="3.40.33.10">
    <property type="entry name" value="CAP"/>
    <property type="match status" value="1"/>
</dbReference>
<dbReference type="CDD" id="cd05380">
    <property type="entry name" value="CAP_euk"/>
    <property type="match status" value="1"/>
</dbReference>
<dbReference type="InterPro" id="IPR001283">
    <property type="entry name" value="CRISP-related"/>
</dbReference>
<dbReference type="Proteomes" id="UP000277300">
    <property type="component" value="Unassembled WGS sequence"/>
</dbReference>
<reference evidence="5 6" key="1">
    <citation type="submission" date="2018-07" db="EMBL/GenBank/DDBJ databases">
        <title>Genome sequencing of oomycete isolates from Chile give support for New Zealand origin for Phytophthora kernoviae and make available the first Nothophytophthora sp. genome.</title>
        <authorList>
            <person name="Studholme D.J."/>
            <person name="Sanfuentes E."/>
            <person name="Panda P."/>
            <person name="Hill R."/>
            <person name="Sambles C."/>
            <person name="Grant M."/>
            <person name="Williams N.M."/>
            <person name="Mcdougal R.L."/>
        </authorList>
    </citation>
    <scope>NUCLEOTIDE SEQUENCE [LARGE SCALE GENOMIC DNA]</scope>
    <source>
        <strain evidence="5">Chile6</strain>
    </source>
</reference>
<evidence type="ECO:0000256" key="3">
    <source>
        <dbReference type="SAM" id="SignalP"/>
    </source>
</evidence>
<dbReference type="InterPro" id="IPR035940">
    <property type="entry name" value="CAP_sf"/>
</dbReference>
<dbReference type="EMBL" id="MBDO02000423">
    <property type="protein sequence ID" value="RLN55591.1"/>
    <property type="molecule type" value="Genomic_DNA"/>
</dbReference>
<dbReference type="SUPFAM" id="SSF55797">
    <property type="entry name" value="PR-1-like"/>
    <property type="match status" value="1"/>
</dbReference>
<dbReference type="PANTHER" id="PTHR10334">
    <property type="entry name" value="CYSTEINE-RICH SECRETORY PROTEIN-RELATED"/>
    <property type="match status" value="1"/>
</dbReference>
<protein>
    <recommendedName>
        <fullName evidence="4">SCP domain-containing protein</fullName>
    </recommendedName>
</protein>
<feature type="chain" id="PRO_5017826419" description="SCP domain-containing protein" evidence="3">
    <location>
        <begin position="21"/>
        <end position="385"/>
    </location>
</feature>
<keyword evidence="2" id="KW-0812">Transmembrane</keyword>
<organism evidence="5 6">
    <name type="scientific">Phytophthora kernoviae</name>
    <dbReference type="NCBI Taxonomy" id="325452"/>
    <lineage>
        <taxon>Eukaryota</taxon>
        <taxon>Sar</taxon>
        <taxon>Stramenopiles</taxon>
        <taxon>Oomycota</taxon>
        <taxon>Peronosporomycetes</taxon>
        <taxon>Peronosporales</taxon>
        <taxon>Peronosporaceae</taxon>
        <taxon>Phytophthora</taxon>
    </lineage>
</organism>
<feature type="signal peptide" evidence="3">
    <location>
        <begin position="1"/>
        <end position="20"/>
    </location>
</feature>
<sequence>MKASTALVAAAAAVFGVVQADDTFNDAQKALWIDRHNYFRMTALPWAAGNMRRIGWDNKLAKKAAKTAASCSAESGTGVNVFQSSSSDPSEALDLAITSWVADEAISTVEQVESPGAVGDEVGAGVYNSYSQVVWAETTSVGCAMSECSDGSMVVCKYSPAGNDGSSAWYVHAAQGEQCPDGTTFSIGLCVVEGDEANKLIAPIPNGQWTYQVYPEFVADLQAKLVDIATSQTAQTAASGEAPATSSDTSTTSSLESSTETTASASSSASTSSSAESLPGTVKPSSASGSSFTNQKTTSSGSSDKKSTTPSSMPASAAIVDKKTPVTASNETSANTSSTTVSAAAMAGMIVLGVVAVAALAVFFSYRKNQQRQRDIMRDGGIEVI</sequence>
<dbReference type="OrthoDB" id="337038at2759"/>
<proteinExistence type="predicted"/>
<evidence type="ECO:0000259" key="4">
    <source>
        <dbReference type="SMART" id="SM00198"/>
    </source>
</evidence>
<dbReference type="Pfam" id="PF00188">
    <property type="entry name" value="CAP"/>
    <property type="match status" value="1"/>
</dbReference>
<dbReference type="PRINTS" id="PR00837">
    <property type="entry name" value="V5TPXLIKE"/>
</dbReference>
<keyword evidence="2" id="KW-1133">Transmembrane helix</keyword>
<feature type="region of interest" description="Disordered" evidence="1">
    <location>
        <begin position="235"/>
        <end position="337"/>
    </location>
</feature>
<evidence type="ECO:0000313" key="5">
    <source>
        <dbReference type="EMBL" id="RLN55591.1"/>
    </source>
</evidence>
<evidence type="ECO:0000313" key="6">
    <source>
        <dbReference type="Proteomes" id="UP000277300"/>
    </source>
</evidence>
<accession>A0A3F2RFJ2</accession>
<feature type="compositionally biased region" description="Low complexity" evidence="1">
    <location>
        <begin position="326"/>
        <end position="337"/>
    </location>
</feature>
<keyword evidence="3" id="KW-0732">Signal</keyword>
<dbReference type="AlphaFoldDB" id="A0A3F2RFJ2"/>
<feature type="compositionally biased region" description="Polar residues" evidence="1">
    <location>
        <begin position="283"/>
        <end position="295"/>
    </location>
</feature>
<feature type="compositionally biased region" description="Low complexity" evidence="1">
    <location>
        <begin position="235"/>
        <end position="277"/>
    </location>
</feature>
<feature type="transmembrane region" description="Helical" evidence="2">
    <location>
        <begin position="343"/>
        <end position="364"/>
    </location>
</feature>
<feature type="compositionally biased region" description="Low complexity" evidence="1">
    <location>
        <begin position="296"/>
        <end position="318"/>
    </location>
</feature>
<evidence type="ECO:0000256" key="1">
    <source>
        <dbReference type="SAM" id="MobiDB-lite"/>
    </source>
</evidence>
<gene>
    <name evidence="5" type="ORF">BBP00_00008427</name>
</gene>
<keyword evidence="2" id="KW-0472">Membrane</keyword>
<dbReference type="InterPro" id="IPR014044">
    <property type="entry name" value="CAP_dom"/>
</dbReference>
<dbReference type="SMART" id="SM00198">
    <property type="entry name" value="SCP"/>
    <property type="match status" value="1"/>
</dbReference>